<dbReference type="GO" id="GO:0017004">
    <property type="term" value="P:cytochrome complex assembly"/>
    <property type="evidence" value="ECO:0007669"/>
    <property type="project" value="UniProtKB-KW"/>
</dbReference>
<evidence type="ECO:0000256" key="4">
    <source>
        <dbReference type="ARBA" id="ARBA00023284"/>
    </source>
</evidence>
<dbReference type="InterPro" id="IPR013740">
    <property type="entry name" value="Redoxin"/>
</dbReference>
<dbReference type="GO" id="GO:0016491">
    <property type="term" value="F:oxidoreductase activity"/>
    <property type="evidence" value="ECO:0007669"/>
    <property type="project" value="InterPro"/>
</dbReference>
<dbReference type="PROSITE" id="PS51257">
    <property type="entry name" value="PROKAR_LIPOPROTEIN"/>
    <property type="match status" value="1"/>
</dbReference>
<feature type="chain" id="PRO_5032706420" evidence="5">
    <location>
        <begin position="20"/>
        <end position="186"/>
    </location>
</feature>
<dbReference type="PANTHER" id="PTHR42852">
    <property type="entry name" value="THIOL:DISULFIDE INTERCHANGE PROTEIN DSBE"/>
    <property type="match status" value="1"/>
</dbReference>
<evidence type="ECO:0000313" key="7">
    <source>
        <dbReference type="EMBL" id="QOP46014.1"/>
    </source>
</evidence>
<dbReference type="PROSITE" id="PS00194">
    <property type="entry name" value="THIOREDOXIN_1"/>
    <property type="match status" value="1"/>
</dbReference>
<evidence type="ECO:0000256" key="5">
    <source>
        <dbReference type="SAM" id="SignalP"/>
    </source>
</evidence>
<accession>A0A7M1B8I0</accession>
<protein>
    <submittedName>
        <fullName evidence="7">TlpA family protein disulfide reductase</fullName>
    </submittedName>
</protein>
<dbReference type="Proteomes" id="UP000593580">
    <property type="component" value="Chromosome"/>
</dbReference>
<evidence type="ECO:0000313" key="8">
    <source>
        <dbReference type="Proteomes" id="UP000593580"/>
    </source>
</evidence>
<dbReference type="InterPro" id="IPR036249">
    <property type="entry name" value="Thioredoxin-like_sf"/>
</dbReference>
<dbReference type="EMBL" id="CP041406">
    <property type="protein sequence ID" value="QOP46014.1"/>
    <property type="molecule type" value="Genomic_DNA"/>
</dbReference>
<dbReference type="Pfam" id="PF08534">
    <property type="entry name" value="Redoxin"/>
    <property type="match status" value="1"/>
</dbReference>
<keyword evidence="8" id="KW-1185">Reference proteome</keyword>
<keyword evidence="4" id="KW-0676">Redox-active center</keyword>
<dbReference type="AlphaFoldDB" id="A0A7M1B8I0"/>
<evidence type="ECO:0000256" key="3">
    <source>
        <dbReference type="ARBA" id="ARBA00023157"/>
    </source>
</evidence>
<dbReference type="PANTHER" id="PTHR42852:SF6">
    <property type="entry name" value="THIOL:DISULFIDE INTERCHANGE PROTEIN DSBE"/>
    <property type="match status" value="1"/>
</dbReference>
<dbReference type="GO" id="GO:0030313">
    <property type="term" value="C:cell envelope"/>
    <property type="evidence" value="ECO:0007669"/>
    <property type="project" value="UniProtKB-SubCell"/>
</dbReference>
<feature type="domain" description="Thioredoxin" evidence="6">
    <location>
        <begin position="30"/>
        <end position="185"/>
    </location>
</feature>
<dbReference type="CDD" id="cd02966">
    <property type="entry name" value="TlpA_like_family"/>
    <property type="match status" value="1"/>
</dbReference>
<dbReference type="InterPro" id="IPR017937">
    <property type="entry name" value="Thioredoxin_CS"/>
</dbReference>
<dbReference type="KEGG" id="spal:FM071_06775"/>
<name>A0A7M1B8I0_9BACT</name>
<reference evidence="7 8" key="1">
    <citation type="submission" date="2019-07" db="EMBL/GenBank/DDBJ databases">
        <title>Sulfurimonas paralvinellae sp. nov., a novel mesophilic, hydrogen- and sulfur-oxidizing chemolithoautotroph within the Epsilonproteo- bacteria isolated from a deep-sea hydrothermal vent polychaete nest, reclassification of Thiomicrospira denitrificans as Sulfurimonas denitrificans comb. nov. and emended description of the genus Sulfurimonas.</title>
        <authorList>
            <person name="Wang S."/>
            <person name="Jiang L."/>
            <person name="Shao Z."/>
        </authorList>
    </citation>
    <scope>NUCLEOTIDE SEQUENCE [LARGE SCALE GENOMIC DNA]</scope>
    <source>
        <strain evidence="7 8">GO25</strain>
    </source>
</reference>
<evidence type="ECO:0000256" key="1">
    <source>
        <dbReference type="ARBA" id="ARBA00004196"/>
    </source>
</evidence>
<keyword evidence="3" id="KW-1015">Disulfide bond</keyword>
<dbReference type="RefSeq" id="WP_193110094.1">
    <property type="nucleotide sequence ID" value="NZ_CP041406.1"/>
</dbReference>
<dbReference type="InterPro" id="IPR013766">
    <property type="entry name" value="Thioredoxin_domain"/>
</dbReference>
<evidence type="ECO:0000259" key="6">
    <source>
        <dbReference type="PROSITE" id="PS51352"/>
    </source>
</evidence>
<sequence length="186" mass="21069">MSKTILLSSLLAFSLLFSACSSEKKEQEDANALLAKNEIVLTATDMKQYVLKKDNEGYTLENSKAKILILDIFATWCPPCQAEATHLSSLQKKYKDQIKIIGVTVEENVPNTKLETFRKKFNAQYPLVNSSENSRLIDEIAQKLQLGRNFGIPLLVIYKDGKLVKYYQGAVEEEFIESDIKRALEI</sequence>
<proteinExistence type="predicted"/>
<dbReference type="InterPro" id="IPR050553">
    <property type="entry name" value="Thioredoxin_ResA/DsbE_sf"/>
</dbReference>
<keyword evidence="2" id="KW-0201">Cytochrome c-type biogenesis</keyword>
<organism evidence="7 8">
    <name type="scientific">Sulfurimonas paralvinellae</name>
    <dbReference type="NCBI Taxonomy" id="317658"/>
    <lineage>
        <taxon>Bacteria</taxon>
        <taxon>Pseudomonadati</taxon>
        <taxon>Campylobacterota</taxon>
        <taxon>Epsilonproteobacteria</taxon>
        <taxon>Campylobacterales</taxon>
        <taxon>Sulfurimonadaceae</taxon>
        <taxon>Sulfurimonas</taxon>
    </lineage>
</organism>
<evidence type="ECO:0000256" key="2">
    <source>
        <dbReference type="ARBA" id="ARBA00022748"/>
    </source>
</evidence>
<dbReference type="Gene3D" id="3.40.30.10">
    <property type="entry name" value="Glutaredoxin"/>
    <property type="match status" value="1"/>
</dbReference>
<dbReference type="PROSITE" id="PS51352">
    <property type="entry name" value="THIOREDOXIN_2"/>
    <property type="match status" value="1"/>
</dbReference>
<dbReference type="SUPFAM" id="SSF52833">
    <property type="entry name" value="Thioredoxin-like"/>
    <property type="match status" value="1"/>
</dbReference>
<comment type="subcellular location">
    <subcellularLocation>
        <location evidence="1">Cell envelope</location>
    </subcellularLocation>
</comment>
<keyword evidence="5" id="KW-0732">Signal</keyword>
<feature type="signal peptide" evidence="5">
    <location>
        <begin position="1"/>
        <end position="19"/>
    </location>
</feature>
<gene>
    <name evidence="7" type="ORF">FM071_06775</name>
</gene>